<evidence type="ECO:0000256" key="7">
    <source>
        <dbReference type="ARBA" id="ARBA00038932"/>
    </source>
</evidence>
<dbReference type="PANTHER" id="PTHR11954:SF6">
    <property type="entry name" value="MACROPHAGE MIGRATION INHIBITORY FACTOR"/>
    <property type="match status" value="1"/>
</dbReference>
<comment type="catalytic activity">
    <reaction evidence="5">
        <text>3-phenylpyruvate = enol-phenylpyruvate</text>
        <dbReference type="Rhea" id="RHEA:17097"/>
        <dbReference type="ChEBI" id="CHEBI:16815"/>
        <dbReference type="ChEBI" id="CHEBI:18005"/>
        <dbReference type="EC" id="5.3.2.1"/>
    </reaction>
</comment>
<sequence>MIAIKTVILYKNISEIFSMPLIKIQTSVTSLDDETVNQLLQSLSAKLAKHLGKPESYVMTALESGIKMTFAGTFEPVCYVEIKSVGSISAAQTKSMSSDFCQEIEAYLGIPKNRIYLEFAEAKGDLWGWNGTTFG</sequence>
<evidence type="ECO:0000313" key="12">
    <source>
        <dbReference type="EMBL" id="GCA92025.1"/>
    </source>
</evidence>
<keyword evidence="2" id="KW-0202">Cytokine</keyword>
<proteinExistence type="predicted"/>
<evidence type="ECO:0000256" key="3">
    <source>
        <dbReference type="ARBA" id="ARBA00022525"/>
    </source>
</evidence>
<keyword evidence="3" id="KW-0964">Secreted</keyword>
<evidence type="ECO:0000256" key="11">
    <source>
        <dbReference type="ARBA" id="ARBA00042730"/>
    </source>
</evidence>
<name>A0A510PE18_MICAE</name>
<dbReference type="GO" id="GO:0005125">
    <property type="term" value="F:cytokine activity"/>
    <property type="evidence" value="ECO:0007669"/>
    <property type="project" value="UniProtKB-KW"/>
</dbReference>
<gene>
    <name evidence="12" type="ORF">MAE30S32_06770</name>
</gene>
<protein>
    <recommendedName>
        <fullName evidence="11">L-dopachrome isomerase</fullName>
        <ecNumber evidence="8">5.3.2.1</ecNumber>
        <ecNumber evidence="7">5.3.3.12</ecNumber>
    </recommendedName>
    <alternativeName>
        <fullName evidence="9">L-dopachrome tautomerase</fullName>
    </alternativeName>
    <alternativeName>
        <fullName evidence="10">Phenylpyruvate tautomerase</fullName>
    </alternativeName>
</protein>
<dbReference type="Pfam" id="PF01187">
    <property type="entry name" value="MIF"/>
    <property type="match status" value="1"/>
</dbReference>
<dbReference type="EC" id="5.3.3.12" evidence="7"/>
<dbReference type="Gene3D" id="3.30.429.10">
    <property type="entry name" value="Macrophage Migration Inhibitory Factor"/>
    <property type="match status" value="1"/>
</dbReference>
<evidence type="ECO:0000256" key="8">
    <source>
        <dbReference type="ARBA" id="ARBA00039086"/>
    </source>
</evidence>
<evidence type="ECO:0000256" key="5">
    <source>
        <dbReference type="ARBA" id="ARBA00036735"/>
    </source>
</evidence>
<dbReference type="Proteomes" id="UP000321223">
    <property type="component" value="Unassembled WGS sequence"/>
</dbReference>
<dbReference type="EC" id="5.3.2.1" evidence="8"/>
<evidence type="ECO:0000313" key="13">
    <source>
        <dbReference type="Proteomes" id="UP000321223"/>
    </source>
</evidence>
<reference evidence="12 13" key="1">
    <citation type="journal article" date="2019" name="Appl. Environ. Microbiol.">
        <title>Co-occurrence of broad and narrow host-range viruses infecting the toxic bloom-forming cyanobacterium Microcystis aeruginosa.</title>
        <authorList>
            <person name="Morimoto D."/>
            <person name="Tominaga K."/>
            <person name="Nishimura Y."/>
            <person name="Yoshida N."/>
            <person name="Kimura S."/>
            <person name="Sako Y."/>
            <person name="Yoshida T."/>
        </authorList>
    </citation>
    <scope>NUCLEOTIDE SEQUENCE [LARGE SCALE GENOMIC DNA]</scope>
    <source>
        <strain evidence="12 13">11-30S32</strain>
    </source>
</reference>
<keyword evidence="4" id="KW-0413">Isomerase</keyword>
<dbReference type="GO" id="GO:0005615">
    <property type="term" value="C:extracellular space"/>
    <property type="evidence" value="ECO:0007669"/>
    <property type="project" value="UniProtKB-KW"/>
</dbReference>
<dbReference type="SUPFAM" id="SSF55331">
    <property type="entry name" value="Tautomerase/MIF"/>
    <property type="match status" value="1"/>
</dbReference>
<dbReference type="PANTHER" id="PTHR11954">
    <property type="entry name" value="D-DOPACHROME DECARBOXYLASE"/>
    <property type="match status" value="1"/>
</dbReference>
<evidence type="ECO:0000256" key="4">
    <source>
        <dbReference type="ARBA" id="ARBA00023235"/>
    </source>
</evidence>
<evidence type="ECO:0000256" key="1">
    <source>
        <dbReference type="ARBA" id="ARBA00004613"/>
    </source>
</evidence>
<evidence type="ECO:0000256" key="2">
    <source>
        <dbReference type="ARBA" id="ARBA00022514"/>
    </source>
</evidence>
<accession>A0A510PE18</accession>
<dbReference type="GO" id="GO:0050178">
    <property type="term" value="F:phenylpyruvate tautomerase activity"/>
    <property type="evidence" value="ECO:0007669"/>
    <property type="project" value="UniProtKB-EC"/>
</dbReference>
<organism evidence="12 13">
    <name type="scientific">Microcystis aeruginosa 11-30S32</name>
    <dbReference type="NCBI Taxonomy" id="2358142"/>
    <lineage>
        <taxon>Bacteria</taxon>
        <taxon>Bacillati</taxon>
        <taxon>Cyanobacteriota</taxon>
        <taxon>Cyanophyceae</taxon>
        <taxon>Oscillatoriophycideae</taxon>
        <taxon>Chroococcales</taxon>
        <taxon>Microcystaceae</taxon>
        <taxon>Microcystis</taxon>
    </lineage>
</organism>
<comment type="subcellular location">
    <subcellularLocation>
        <location evidence="1">Secreted</location>
    </subcellularLocation>
</comment>
<comment type="caution">
    <text evidence="12">The sequence shown here is derived from an EMBL/GenBank/DDBJ whole genome shotgun (WGS) entry which is preliminary data.</text>
</comment>
<evidence type="ECO:0000256" key="9">
    <source>
        <dbReference type="ARBA" id="ARBA00041631"/>
    </source>
</evidence>
<dbReference type="InterPro" id="IPR014347">
    <property type="entry name" value="Tautomerase/MIF_sf"/>
</dbReference>
<dbReference type="InterPro" id="IPR001398">
    <property type="entry name" value="Macrophage_inhib_fac"/>
</dbReference>
<evidence type="ECO:0000256" key="10">
    <source>
        <dbReference type="ARBA" id="ARBA00041912"/>
    </source>
</evidence>
<comment type="catalytic activity">
    <reaction evidence="6">
        <text>L-dopachrome = 5,6-dihydroxyindole-2-carboxylate</text>
        <dbReference type="Rhea" id="RHEA:13041"/>
        <dbReference type="ChEBI" id="CHEBI:16875"/>
        <dbReference type="ChEBI" id="CHEBI:57509"/>
        <dbReference type="EC" id="5.3.3.12"/>
    </reaction>
</comment>
<dbReference type="GO" id="GO:0004167">
    <property type="term" value="F:dopachrome isomerase activity"/>
    <property type="evidence" value="ECO:0007669"/>
    <property type="project" value="UniProtKB-EC"/>
</dbReference>
<dbReference type="EMBL" id="BHVU01000024">
    <property type="protein sequence ID" value="GCA92025.1"/>
    <property type="molecule type" value="Genomic_DNA"/>
</dbReference>
<evidence type="ECO:0000256" key="6">
    <source>
        <dbReference type="ARBA" id="ARBA00036823"/>
    </source>
</evidence>
<dbReference type="AlphaFoldDB" id="A0A510PE18"/>